<evidence type="ECO:0000256" key="7">
    <source>
        <dbReference type="ARBA" id="ARBA00023294"/>
    </source>
</evidence>
<dbReference type="InterPro" id="IPR039621">
    <property type="entry name" value="BG1-like"/>
</dbReference>
<dbReference type="Proteomes" id="UP000594263">
    <property type="component" value="Unplaced"/>
</dbReference>
<dbReference type="PANTHER" id="PTHR33541">
    <property type="entry name" value="PROTEIN BIG GRAIN 1-LIKE A-RELATED"/>
    <property type="match status" value="1"/>
</dbReference>
<dbReference type="GO" id="GO:0005886">
    <property type="term" value="C:plasma membrane"/>
    <property type="evidence" value="ECO:0007669"/>
    <property type="project" value="UniProtKB-SubCell"/>
</dbReference>
<dbReference type="Gramene" id="Kaladp0056s0042.1.v1.1">
    <property type="protein sequence ID" value="Kaladp0056s0042.1.v1.1.CDS.1"/>
    <property type="gene ID" value="Kaladp0056s0042.v1.1"/>
</dbReference>
<proteinExistence type="inferred from homology"/>
<feature type="region of interest" description="Disordered" evidence="8">
    <location>
        <begin position="1"/>
        <end position="102"/>
    </location>
</feature>
<evidence type="ECO:0000256" key="8">
    <source>
        <dbReference type="SAM" id="MobiDB-lite"/>
    </source>
</evidence>
<feature type="compositionally biased region" description="Polar residues" evidence="8">
    <location>
        <begin position="1"/>
        <end position="10"/>
    </location>
</feature>
<keyword evidence="10" id="KW-1185">Reference proteome</keyword>
<accession>A0A7N0U7Y5</accession>
<protein>
    <submittedName>
        <fullName evidence="9">Uncharacterized protein</fullName>
    </submittedName>
</protein>
<name>A0A7N0U7Y5_KALFE</name>
<reference evidence="9" key="1">
    <citation type="submission" date="2021-01" db="UniProtKB">
        <authorList>
            <consortium name="EnsemblPlants"/>
        </authorList>
    </citation>
    <scope>IDENTIFICATION</scope>
</reference>
<comment type="subcellular location">
    <subcellularLocation>
        <location evidence="2">Cell membrane</location>
    </subcellularLocation>
</comment>
<organism evidence="9 10">
    <name type="scientific">Kalanchoe fedtschenkoi</name>
    <name type="common">Lavender scallops</name>
    <name type="synonym">South American air plant</name>
    <dbReference type="NCBI Taxonomy" id="63787"/>
    <lineage>
        <taxon>Eukaryota</taxon>
        <taxon>Viridiplantae</taxon>
        <taxon>Streptophyta</taxon>
        <taxon>Embryophyta</taxon>
        <taxon>Tracheophyta</taxon>
        <taxon>Spermatophyta</taxon>
        <taxon>Magnoliopsida</taxon>
        <taxon>eudicotyledons</taxon>
        <taxon>Gunneridae</taxon>
        <taxon>Pentapetalae</taxon>
        <taxon>Saxifragales</taxon>
        <taxon>Crassulaceae</taxon>
        <taxon>Kalanchoe</taxon>
    </lineage>
</organism>
<evidence type="ECO:0000313" key="9">
    <source>
        <dbReference type="EnsemblPlants" id="Kaladp0056s0042.1.v1.1.CDS.1"/>
    </source>
</evidence>
<keyword evidence="4" id="KW-0813">Transport</keyword>
<feature type="compositionally biased region" description="Basic and acidic residues" evidence="8">
    <location>
        <begin position="13"/>
        <end position="68"/>
    </location>
</feature>
<sequence>MHSSQSSATTLFDEIHRAPSEEMQRTRAEPKKPQRKQSRDSLGKDRKTATEETEDRRRTCLIDDWMEKRRIRTRPAPRLRDGPALFSPSSASSRSPAFSSPDCKHVIKNRKTKTDDYTCCSVSASREAGLKSEPKALKMQAGVKKPKPPISPGSKLASFINSMFNRRRERRGLSLSVDVAAEEYKSPCSSASSSTRSCLVRRSPSDVCKPVKKSVRFYPPSVGRAVEIRSRNVEHSETSISRRRDENLRFSSMEEEFRGASELEGDAASDASSELFEIDHIIFAAINSSSSGGSHVDDELPVFETTNVNIFFNGGIVF</sequence>
<keyword evidence="5" id="KW-1003">Cell membrane</keyword>
<evidence type="ECO:0000256" key="2">
    <source>
        <dbReference type="ARBA" id="ARBA00004236"/>
    </source>
</evidence>
<evidence type="ECO:0000256" key="5">
    <source>
        <dbReference type="ARBA" id="ARBA00022475"/>
    </source>
</evidence>
<evidence type="ECO:0000256" key="3">
    <source>
        <dbReference type="ARBA" id="ARBA00010067"/>
    </source>
</evidence>
<feature type="compositionally biased region" description="Low complexity" evidence="8">
    <location>
        <begin position="83"/>
        <end position="101"/>
    </location>
</feature>
<dbReference type="AlphaFoldDB" id="A0A7N0U7Y5"/>
<evidence type="ECO:0000256" key="1">
    <source>
        <dbReference type="ARBA" id="ARBA00002281"/>
    </source>
</evidence>
<dbReference type="PANTHER" id="PTHR33541:SF12">
    <property type="entry name" value="PROTEIN BIG GRAIN 1-LIKE A"/>
    <property type="match status" value="1"/>
</dbReference>
<comment type="similarity">
    <text evidence="3">Belongs to the BIG GRAIN 1 (BG1) plant protein family.</text>
</comment>
<keyword evidence="6" id="KW-0472">Membrane</keyword>
<evidence type="ECO:0000256" key="4">
    <source>
        <dbReference type="ARBA" id="ARBA00022448"/>
    </source>
</evidence>
<evidence type="ECO:0000256" key="6">
    <source>
        <dbReference type="ARBA" id="ARBA00023136"/>
    </source>
</evidence>
<dbReference type="EnsemblPlants" id="Kaladp0056s0042.1.v1.1">
    <property type="protein sequence ID" value="Kaladp0056s0042.1.v1.1.CDS.1"/>
    <property type="gene ID" value="Kaladp0056s0042.v1.1"/>
</dbReference>
<comment type="function">
    <text evidence="1">Involved in auxin transport. Regulator of the auxin signaling pathway.</text>
</comment>
<dbReference type="GO" id="GO:0009734">
    <property type="term" value="P:auxin-activated signaling pathway"/>
    <property type="evidence" value="ECO:0007669"/>
    <property type="project" value="UniProtKB-KW"/>
</dbReference>
<evidence type="ECO:0000313" key="10">
    <source>
        <dbReference type="Proteomes" id="UP000594263"/>
    </source>
</evidence>
<keyword evidence="7" id="KW-0927">Auxin signaling pathway</keyword>